<dbReference type="InterPro" id="IPR011059">
    <property type="entry name" value="Metal-dep_hydrolase_composite"/>
</dbReference>
<sequence>MPHTTLLLNARLVNEGQIIETDVLIEGERIARLGGDLASLPADQTLDARGNYLLPGLIDDQVHFREPGLTHKATIYSEARAAVAGGITSFMEMPNTQPPAVTHERLEAKYDRAAQTSLANYSFYLGASNDNLDEVRRVNPAQICGVKVFMGSSTGNMLVDNEKTLENIFREAPTLIATHCEDEATIRANMAAAREKWGEDVPIEEHPNIRSAEACYRSSSRAVALAKQHGARLHILHISTARELELFENTLPLAQKKITAEACLHHLWFHEADYVQKGTLIKWNPAVKTEQDRAAVFQAVLDDRIDVLATDHAPHTREEKNNGYFKAPSGGPLVQHLLPGLLSFWHQGKMSLEKIVEKTSHAPATLFRIQDRGFVREGYFADLVLVDPNAPWTVSHENILYKCGWSPFEGTQFPAKVTHTWVSGHLAYQNGQFDERQMGQRLRFQPR</sequence>
<evidence type="ECO:0000256" key="4">
    <source>
        <dbReference type="ARBA" id="ARBA00022723"/>
    </source>
</evidence>
<accession>A0A1G9DYM6</accession>
<dbReference type="Proteomes" id="UP000198510">
    <property type="component" value="Unassembled WGS sequence"/>
</dbReference>
<dbReference type="STRING" id="1075417.SAMN05421823_103293"/>
<dbReference type="RefSeq" id="WP_089681310.1">
    <property type="nucleotide sequence ID" value="NZ_FNFO01000003.1"/>
</dbReference>
<dbReference type="GO" id="GO:0004038">
    <property type="term" value="F:allantoinase activity"/>
    <property type="evidence" value="ECO:0007669"/>
    <property type="project" value="TreeGrafter"/>
</dbReference>
<dbReference type="AlphaFoldDB" id="A0A1G9DYM6"/>
<dbReference type="PANTHER" id="PTHR43668">
    <property type="entry name" value="ALLANTOINASE"/>
    <property type="match status" value="1"/>
</dbReference>
<dbReference type="PANTHER" id="PTHR43668:SF4">
    <property type="entry name" value="ALLANTOINASE"/>
    <property type="match status" value="1"/>
</dbReference>
<name>A0A1G9DYM6_9BACT</name>
<evidence type="ECO:0000256" key="5">
    <source>
        <dbReference type="ARBA" id="ARBA00022801"/>
    </source>
</evidence>
<dbReference type="InterPro" id="IPR032466">
    <property type="entry name" value="Metal_Hydrolase"/>
</dbReference>
<evidence type="ECO:0000256" key="3">
    <source>
        <dbReference type="ARBA" id="ARBA00010286"/>
    </source>
</evidence>
<evidence type="ECO:0000256" key="1">
    <source>
        <dbReference type="ARBA" id="ARBA00001947"/>
    </source>
</evidence>
<dbReference type="Pfam" id="PF01979">
    <property type="entry name" value="Amidohydro_1"/>
    <property type="match status" value="1"/>
</dbReference>
<dbReference type="EMBL" id="FNFO01000003">
    <property type="protein sequence ID" value="SDK68976.1"/>
    <property type="molecule type" value="Genomic_DNA"/>
</dbReference>
<comment type="similarity">
    <text evidence="3">Belongs to the metallo-dependent hydrolases superfamily. DHOase family. Class I DHOase subfamily.</text>
</comment>
<dbReference type="SUPFAM" id="SSF51338">
    <property type="entry name" value="Composite domain of metallo-dependent hydrolases"/>
    <property type="match status" value="1"/>
</dbReference>
<dbReference type="GO" id="GO:0005737">
    <property type="term" value="C:cytoplasm"/>
    <property type="evidence" value="ECO:0007669"/>
    <property type="project" value="TreeGrafter"/>
</dbReference>
<dbReference type="InterPro" id="IPR050138">
    <property type="entry name" value="DHOase/Allantoinase_Hydrolase"/>
</dbReference>
<dbReference type="PROSITE" id="PS00483">
    <property type="entry name" value="DIHYDROOROTASE_2"/>
    <property type="match status" value="1"/>
</dbReference>
<proteinExistence type="inferred from homology"/>
<dbReference type="OrthoDB" id="9765462at2"/>
<dbReference type="NCBIfam" id="NF006688">
    <property type="entry name" value="PRK09236.1"/>
    <property type="match status" value="1"/>
</dbReference>
<evidence type="ECO:0000313" key="8">
    <source>
        <dbReference type="Proteomes" id="UP000198510"/>
    </source>
</evidence>
<keyword evidence="5" id="KW-0378">Hydrolase</keyword>
<dbReference type="Gene3D" id="3.20.20.140">
    <property type="entry name" value="Metal-dependent hydrolases"/>
    <property type="match status" value="1"/>
</dbReference>
<dbReference type="GO" id="GO:0046872">
    <property type="term" value="F:metal ion binding"/>
    <property type="evidence" value="ECO:0007669"/>
    <property type="project" value="UniProtKB-KW"/>
</dbReference>
<dbReference type="InterPro" id="IPR002195">
    <property type="entry name" value="Dihydroorotase_CS"/>
</dbReference>
<dbReference type="InterPro" id="IPR006680">
    <property type="entry name" value="Amidohydro-rel"/>
</dbReference>
<feature type="domain" description="Amidohydrolase-related" evidence="6">
    <location>
        <begin position="52"/>
        <end position="426"/>
    </location>
</feature>
<dbReference type="Gene3D" id="2.30.40.10">
    <property type="entry name" value="Urease, subunit C, domain 1"/>
    <property type="match status" value="1"/>
</dbReference>
<evidence type="ECO:0000256" key="2">
    <source>
        <dbReference type="ARBA" id="ARBA00002368"/>
    </source>
</evidence>
<dbReference type="GO" id="GO:0006145">
    <property type="term" value="P:purine nucleobase catabolic process"/>
    <property type="evidence" value="ECO:0007669"/>
    <property type="project" value="TreeGrafter"/>
</dbReference>
<comment type="function">
    <text evidence="2">Catalyzes the reversible cyclization of carbamoyl aspartate to dihydroorotate.</text>
</comment>
<gene>
    <name evidence="7" type="ORF">SAMN05421823_103293</name>
</gene>
<protein>
    <submittedName>
        <fullName evidence="7">Dihydroorotase</fullName>
    </submittedName>
</protein>
<reference evidence="7 8" key="1">
    <citation type="submission" date="2016-10" db="EMBL/GenBank/DDBJ databases">
        <authorList>
            <person name="de Groot N.N."/>
        </authorList>
    </citation>
    <scope>NUCLEOTIDE SEQUENCE [LARGE SCALE GENOMIC DNA]</scope>
    <source>
        <strain evidence="7 8">DSM 25186</strain>
    </source>
</reference>
<evidence type="ECO:0000313" key="7">
    <source>
        <dbReference type="EMBL" id="SDK68976.1"/>
    </source>
</evidence>
<dbReference type="CDD" id="cd01318">
    <property type="entry name" value="DHOase_IIb"/>
    <property type="match status" value="1"/>
</dbReference>
<comment type="cofactor">
    <cofactor evidence="1">
        <name>Zn(2+)</name>
        <dbReference type="ChEBI" id="CHEBI:29105"/>
    </cofactor>
</comment>
<keyword evidence="4" id="KW-0479">Metal-binding</keyword>
<dbReference type="SUPFAM" id="SSF51556">
    <property type="entry name" value="Metallo-dependent hydrolases"/>
    <property type="match status" value="1"/>
</dbReference>
<evidence type="ECO:0000259" key="6">
    <source>
        <dbReference type="Pfam" id="PF01979"/>
    </source>
</evidence>
<keyword evidence="8" id="KW-1185">Reference proteome</keyword>
<dbReference type="NCBIfam" id="TIGR00857">
    <property type="entry name" value="pyrC_multi"/>
    <property type="match status" value="1"/>
</dbReference>
<organism evidence="7 8">
    <name type="scientific">Catalinimonas alkaloidigena</name>
    <dbReference type="NCBI Taxonomy" id="1075417"/>
    <lineage>
        <taxon>Bacteria</taxon>
        <taxon>Pseudomonadati</taxon>
        <taxon>Bacteroidota</taxon>
        <taxon>Cytophagia</taxon>
        <taxon>Cytophagales</taxon>
        <taxon>Catalimonadaceae</taxon>
        <taxon>Catalinimonas</taxon>
    </lineage>
</organism>